<evidence type="ECO:0000313" key="1">
    <source>
        <dbReference type="EMBL" id="MDD7970054.1"/>
    </source>
</evidence>
<reference evidence="1" key="1">
    <citation type="submission" date="2023-02" db="EMBL/GenBank/DDBJ databases">
        <title>Description of Roseinatronobacter alkalisoli sp. nov., an alkaliphilic bacerium isolated from soda soil.</title>
        <authorList>
            <person name="Wei W."/>
        </authorList>
    </citation>
    <scope>NUCLEOTIDE SEQUENCE</scope>
    <source>
        <strain evidence="1">HJB301</strain>
    </source>
</reference>
<keyword evidence="2" id="KW-1185">Reference proteome</keyword>
<evidence type="ECO:0000313" key="2">
    <source>
        <dbReference type="Proteomes" id="UP001431784"/>
    </source>
</evidence>
<sequence length="56" mass="6288">MTHDIAILPKRLPGRAVPQALLAVYDGITNDAVRARLTSMQRDLSMAPPHIRVFRH</sequence>
<dbReference type="RefSeq" id="WP_274350614.1">
    <property type="nucleotide sequence ID" value="NZ_JAQZSM010000002.1"/>
</dbReference>
<protein>
    <submittedName>
        <fullName evidence="1">Uncharacterized protein</fullName>
    </submittedName>
</protein>
<accession>A0ABT5T4Z3</accession>
<organism evidence="1 2">
    <name type="scientific">Roseinatronobacter alkalisoli</name>
    <dbReference type="NCBI Taxonomy" id="3028235"/>
    <lineage>
        <taxon>Bacteria</taxon>
        <taxon>Pseudomonadati</taxon>
        <taxon>Pseudomonadota</taxon>
        <taxon>Alphaproteobacteria</taxon>
        <taxon>Rhodobacterales</taxon>
        <taxon>Paracoccaceae</taxon>
        <taxon>Roseinatronobacter</taxon>
    </lineage>
</organism>
<proteinExistence type="predicted"/>
<comment type="caution">
    <text evidence="1">The sequence shown here is derived from an EMBL/GenBank/DDBJ whole genome shotgun (WGS) entry which is preliminary data.</text>
</comment>
<dbReference type="Proteomes" id="UP001431784">
    <property type="component" value="Unassembled WGS sequence"/>
</dbReference>
<name>A0ABT5T4Z3_9RHOB</name>
<dbReference type="EMBL" id="JAQZSM010000002">
    <property type="protein sequence ID" value="MDD7970054.1"/>
    <property type="molecule type" value="Genomic_DNA"/>
</dbReference>
<gene>
    <name evidence="1" type="ORF">PUT78_02990</name>
</gene>